<dbReference type="Pfam" id="PF22725">
    <property type="entry name" value="GFO_IDH_MocA_C3"/>
    <property type="match status" value="1"/>
</dbReference>
<dbReference type="PANTHER" id="PTHR43818:SF11">
    <property type="entry name" value="BCDNA.GH03377"/>
    <property type="match status" value="1"/>
</dbReference>
<sequence length="326" mass="34934">MTEILNIGVIGLGVMGQRMLERLKGHDRLRPTLVWDANALALQQTLQAYPQLRAANSAEALLATPGLHTAYIATPPAAHLALANAAFDADLAVLCEKPLTTDFDGARRTIARITAEGRRDAVNFSLASSPGLQALKSAWTDGSLGDWQGITIELSFAAWPRPWQSGAGAWLSERVEGGFSREVLSHFIFVLQHVLGPAEVVAAQAAYPADGRLAETSLKAELRMRGVPVHIDAAVRGDVADVNRVTVTGSQGGLRLQEWFGLSQRLGNDGAWAPVSAASSDQLRQQSQRSQLDHWAAMVDGQSHGLPRFAEALAVQETIEALLTGK</sequence>
<dbReference type="Gene3D" id="3.30.360.10">
    <property type="entry name" value="Dihydrodipicolinate Reductase, domain 2"/>
    <property type="match status" value="1"/>
</dbReference>
<dbReference type="SUPFAM" id="SSF55347">
    <property type="entry name" value="Glyceraldehyde-3-phosphate dehydrogenase-like, C-terminal domain"/>
    <property type="match status" value="1"/>
</dbReference>
<comment type="caution">
    <text evidence="4">The sequence shown here is derived from an EMBL/GenBank/DDBJ whole genome shotgun (WGS) entry which is preliminary data.</text>
</comment>
<dbReference type="InParanoid" id="A0A4R6QJC2"/>
<dbReference type="Gene3D" id="3.40.50.720">
    <property type="entry name" value="NAD(P)-binding Rossmann-like Domain"/>
    <property type="match status" value="1"/>
</dbReference>
<proteinExistence type="predicted"/>
<dbReference type="Pfam" id="PF01408">
    <property type="entry name" value="GFO_IDH_MocA"/>
    <property type="match status" value="1"/>
</dbReference>
<dbReference type="Proteomes" id="UP000295361">
    <property type="component" value="Unassembled WGS sequence"/>
</dbReference>
<keyword evidence="1" id="KW-0560">Oxidoreductase</keyword>
<dbReference type="SUPFAM" id="SSF51735">
    <property type="entry name" value="NAD(P)-binding Rossmann-fold domains"/>
    <property type="match status" value="1"/>
</dbReference>
<evidence type="ECO:0000259" key="2">
    <source>
        <dbReference type="Pfam" id="PF01408"/>
    </source>
</evidence>
<dbReference type="GO" id="GO:0016491">
    <property type="term" value="F:oxidoreductase activity"/>
    <property type="evidence" value="ECO:0007669"/>
    <property type="project" value="UniProtKB-KW"/>
</dbReference>
<dbReference type="InterPro" id="IPR000683">
    <property type="entry name" value="Gfo/Idh/MocA-like_OxRdtase_N"/>
</dbReference>
<evidence type="ECO:0000313" key="5">
    <source>
        <dbReference type="Proteomes" id="UP000295361"/>
    </source>
</evidence>
<dbReference type="EMBL" id="SNXS01000005">
    <property type="protein sequence ID" value="TDP63494.1"/>
    <property type="molecule type" value="Genomic_DNA"/>
</dbReference>
<gene>
    <name evidence="4" type="ORF">DES47_105500</name>
</gene>
<dbReference type="GO" id="GO:0000166">
    <property type="term" value="F:nucleotide binding"/>
    <property type="evidence" value="ECO:0007669"/>
    <property type="project" value="InterPro"/>
</dbReference>
<evidence type="ECO:0000259" key="3">
    <source>
        <dbReference type="Pfam" id="PF22725"/>
    </source>
</evidence>
<dbReference type="PANTHER" id="PTHR43818">
    <property type="entry name" value="BCDNA.GH03377"/>
    <property type="match status" value="1"/>
</dbReference>
<dbReference type="InterPro" id="IPR055170">
    <property type="entry name" value="GFO_IDH_MocA-like_dom"/>
</dbReference>
<dbReference type="InterPro" id="IPR036291">
    <property type="entry name" value="NAD(P)-bd_dom_sf"/>
</dbReference>
<protein>
    <submittedName>
        <fullName evidence="4">Putative dehydrogenase</fullName>
    </submittedName>
</protein>
<evidence type="ECO:0000313" key="4">
    <source>
        <dbReference type="EMBL" id="TDP63494.1"/>
    </source>
</evidence>
<dbReference type="RefSeq" id="WP_133702654.1">
    <property type="nucleotide sequence ID" value="NZ_SNXS01000005.1"/>
</dbReference>
<name>A0A4R6QJC2_9BURK</name>
<keyword evidence="5" id="KW-1185">Reference proteome</keyword>
<feature type="domain" description="GFO/IDH/MocA-like oxidoreductase" evidence="3">
    <location>
        <begin position="133"/>
        <end position="255"/>
    </location>
</feature>
<accession>A0A4R6QJC2</accession>
<dbReference type="OrthoDB" id="9781031at2"/>
<evidence type="ECO:0000256" key="1">
    <source>
        <dbReference type="ARBA" id="ARBA00023002"/>
    </source>
</evidence>
<dbReference type="AlphaFoldDB" id="A0A4R6QJC2"/>
<feature type="domain" description="Gfo/Idh/MocA-like oxidoreductase N-terminal" evidence="2">
    <location>
        <begin position="5"/>
        <end position="123"/>
    </location>
</feature>
<reference evidence="4 5" key="1">
    <citation type="submission" date="2019-03" db="EMBL/GenBank/DDBJ databases">
        <title>Genomic Encyclopedia of Type Strains, Phase IV (KMG-IV): sequencing the most valuable type-strain genomes for metagenomic binning, comparative biology and taxonomic classification.</title>
        <authorList>
            <person name="Goeker M."/>
        </authorList>
    </citation>
    <scope>NUCLEOTIDE SEQUENCE [LARGE SCALE GENOMIC DNA]</scope>
    <source>
        <strain evidence="4 5">DSM 16998</strain>
    </source>
</reference>
<dbReference type="InterPro" id="IPR050463">
    <property type="entry name" value="Gfo/Idh/MocA_oxidrdct_glycsds"/>
</dbReference>
<organism evidence="4 5">
    <name type="scientific">Roseateles toxinivorans</name>
    <dbReference type="NCBI Taxonomy" id="270368"/>
    <lineage>
        <taxon>Bacteria</taxon>
        <taxon>Pseudomonadati</taxon>
        <taxon>Pseudomonadota</taxon>
        <taxon>Betaproteobacteria</taxon>
        <taxon>Burkholderiales</taxon>
        <taxon>Sphaerotilaceae</taxon>
        <taxon>Roseateles</taxon>
    </lineage>
</organism>